<dbReference type="InterPro" id="IPR000195">
    <property type="entry name" value="Rab-GAP-TBC_dom"/>
</dbReference>
<dbReference type="EMBL" id="DAKRPA010000186">
    <property type="protein sequence ID" value="DAZ95872.1"/>
    <property type="molecule type" value="Genomic_DNA"/>
</dbReference>
<dbReference type="Gene3D" id="1.10.472.80">
    <property type="entry name" value="Ypt/Rab-GAP domain of gyp1p, domain 3"/>
    <property type="match status" value="1"/>
</dbReference>
<organism evidence="2 3">
    <name type="scientific">Lagenidium giganteum</name>
    <dbReference type="NCBI Taxonomy" id="4803"/>
    <lineage>
        <taxon>Eukaryota</taxon>
        <taxon>Sar</taxon>
        <taxon>Stramenopiles</taxon>
        <taxon>Oomycota</taxon>
        <taxon>Peronosporomycetes</taxon>
        <taxon>Pythiales</taxon>
        <taxon>Pythiaceae</taxon>
    </lineage>
</organism>
<comment type="caution">
    <text evidence="2">The sequence shown here is derived from an EMBL/GenBank/DDBJ whole genome shotgun (WGS) entry which is preliminary data.</text>
</comment>
<dbReference type="SUPFAM" id="SSF54495">
    <property type="entry name" value="UBC-like"/>
    <property type="match status" value="1"/>
</dbReference>
<feature type="domain" description="RWD" evidence="1">
    <location>
        <begin position="44"/>
        <end position="172"/>
    </location>
</feature>
<dbReference type="Pfam" id="PF05773">
    <property type="entry name" value="RWD"/>
    <property type="match status" value="1"/>
</dbReference>
<evidence type="ECO:0000259" key="1">
    <source>
        <dbReference type="PROSITE" id="PS50908"/>
    </source>
</evidence>
<dbReference type="AlphaFoldDB" id="A0AAV2YLK6"/>
<dbReference type="InterPro" id="IPR016135">
    <property type="entry name" value="UBQ-conjugating_enzyme/RWD"/>
</dbReference>
<dbReference type="Proteomes" id="UP001146120">
    <property type="component" value="Unassembled WGS sequence"/>
</dbReference>
<dbReference type="Pfam" id="PF00566">
    <property type="entry name" value="RabGAP-TBC"/>
    <property type="match status" value="1"/>
</dbReference>
<name>A0AAV2YLK6_9STRA</name>
<dbReference type="PROSITE" id="PS50908">
    <property type="entry name" value="RWD"/>
    <property type="match status" value="1"/>
</dbReference>
<keyword evidence="3" id="KW-1185">Reference proteome</keyword>
<dbReference type="Gene3D" id="3.10.110.10">
    <property type="entry name" value="Ubiquitin Conjugating Enzyme"/>
    <property type="match status" value="1"/>
</dbReference>
<evidence type="ECO:0000313" key="2">
    <source>
        <dbReference type="EMBL" id="DAZ95872.1"/>
    </source>
</evidence>
<accession>A0AAV2YLK6</accession>
<reference evidence="2" key="2">
    <citation type="journal article" date="2023" name="Microbiol Resour">
        <title>Decontamination and Annotation of the Draft Genome Sequence of the Oomycete Lagenidium giganteum ARSEF 373.</title>
        <authorList>
            <person name="Morgan W.R."/>
            <person name="Tartar A."/>
        </authorList>
    </citation>
    <scope>NUCLEOTIDE SEQUENCE</scope>
    <source>
        <strain evidence="2">ARSEF 373</strain>
    </source>
</reference>
<dbReference type="InterPro" id="IPR035969">
    <property type="entry name" value="Rab-GAP_TBC_sf"/>
</dbReference>
<dbReference type="PANTHER" id="PTHR12292">
    <property type="entry name" value="RWD DOMAIN-CONTAINING PROTEIN"/>
    <property type="match status" value="1"/>
</dbReference>
<proteinExistence type="predicted"/>
<evidence type="ECO:0000313" key="3">
    <source>
        <dbReference type="Proteomes" id="UP001146120"/>
    </source>
</evidence>
<dbReference type="SUPFAM" id="SSF47923">
    <property type="entry name" value="Ypt/Rab-GAP domain of gyp1p"/>
    <property type="match status" value="1"/>
</dbReference>
<dbReference type="InterPro" id="IPR040213">
    <property type="entry name" value="GIR2-like"/>
</dbReference>
<dbReference type="CDD" id="cd23823">
    <property type="entry name" value="RWD_GCN2"/>
    <property type="match status" value="1"/>
</dbReference>
<sequence length="414" mass="47135">MNAALSSLHNTMTGKLMANGATARCACVADDLDADADYKEEQEMEVEALESIYMDEFKKLTEDPLSYQVHIVPNQDGQNNHVAVVLKCMIPATYPDVEPQLELIVERGLSDTQYKEVKQILVSQVLQSIVCNLCLPKIGRLTMVVNDQVAENVGMAMIYTLCEAVREYLVENNIAGNDGSEYHEMMRRMDQKKKKDDHAMAAVHAENAAKAETKRAFVGTPVTVETFNAWKTAFEAEIMMSKAKVTVKDEATAKLTGRMLWSQGLVDDKNEDLDGEALDDDESDEDYVEGEEEDKCKYNSEGALRLWLAVSERFELDAMYAPSMENLHLRLFQLDEVFRFHLPVVHQHLSEREVHPSAYATRWVLTLFTDYRVLNEMCVIRFLDVFFQTGWKAFFRVYLAILATIEVRANPKFH</sequence>
<gene>
    <name evidence="2" type="ORF">N0F65_009074</name>
</gene>
<protein>
    <recommendedName>
        <fullName evidence="1">RWD domain-containing protein</fullName>
    </recommendedName>
</protein>
<reference evidence="2" key="1">
    <citation type="submission" date="2022-11" db="EMBL/GenBank/DDBJ databases">
        <authorList>
            <person name="Morgan W.R."/>
            <person name="Tartar A."/>
        </authorList>
    </citation>
    <scope>NUCLEOTIDE SEQUENCE</scope>
    <source>
        <strain evidence="2">ARSEF 373</strain>
    </source>
</reference>
<dbReference type="InterPro" id="IPR006575">
    <property type="entry name" value="RWD_dom"/>
</dbReference>
<dbReference type="SMART" id="SM00591">
    <property type="entry name" value="RWD"/>
    <property type="match status" value="1"/>
</dbReference>